<dbReference type="InterPro" id="IPR029058">
    <property type="entry name" value="AB_hydrolase_fold"/>
</dbReference>
<proteinExistence type="predicted"/>
<dbReference type="Proteomes" id="UP001412239">
    <property type="component" value="Unassembled WGS sequence"/>
</dbReference>
<dbReference type="Gene3D" id="3.40.50.1820">
    <property type="entry name" value="alpha/beta hydrolase"/>
    <property type="match status" value="1"/>
</dbReference>
<evidence type="ECO:0000259" key="1">
    <source>
        <dbReference type="Pfam" id="PF00561"/>
    </source>
</evidence>
<dbReference type="EMBL" id="LN891076">
    <property type="protein sequence ID" value="CUS09608.1"/>
    <property type="molecule type" value="Genomic_DNA"/>
</dbReference>
<dbReference type="InterPro" id="IPR000073">
    <property type="entry name" value="AB_hydrolase_1"/>
</dbReference>
<dbReference type="GO" id="GO:0046464">
    <property type="term" value="P:acylglycerol catabolic process"/>
    <property type="evidence" value="ECO:0007669"/>
    <property type="project" value="TreeGrafter"/>
</dbReference>
<dbReference type="PRINTS" id="PR00111">
    <property type="entry name" value="ABHYDROLASE"/>
</dbReference>
<dbReference type="Pfam" id="PF00561">
    <property type="entry name" value="Abhydrolase_1"/>
    <property type="match status" value="1"/>
</dbReference>
<dbReference type="InterPro" id="IPR050266">
    <property type="entry name" value="AB_hydrolase_sf"/>
</dbReference>
<evidence type="ECO:0000313" key="2">
    <source>
        <dbReference type="EMBL" id="CUS09608.1"/>
    </source>
</evidence>
<protein>
    <recommendedName>
        <fullName evidence="1">AB hydrolase-1 domain-containing protein</fullName>
    </recommendedName>
</protein>
<accession>A0A292PSK4</accession>
<dbReference type="AlphaFoldDB" id="A0A292PSK4"/>
<dbReference type="SUPFAM" id="SSF53474">
    <property type="entry name" value="alpha/beta-Hydrolases"/>
    <property type="match status" value="1"/>
</dbReference>
<dbReference type="PANTHER" id="PTHR43798">
    <property type="entry name" value="MONOACYLGLYCEROL LIPASE"/>
    <property type="match status" value="1"/>
</dbReference>
<sequence length="380" mass="42400">MPHIFSTLSTLRPPPATSSPLIIGLTTATAAAILAFFTLRPPPTPLPGVIPSPRELLGDLTDKEKDYLPYPPDVLLYGRWVDTPYGVIRVYEFGPAKGRKVVFVHGISTPCPVARDLLWDLVGRGCRVLTFDLYGRGYSDTPLTPHDHRLFSSQIIFALSSSTLHWTNFTLIGYSLGGGISVSFTSHFPHMIDELILLAPTGILKKSRLGLLHRMVHSGWIPSALATLLVGRQLKARQAQDSSRRVASDPMDRAVVLDVPSISEWQSREHRGFLYSFFSSFKYGPLYGRQEEWAIVGEHLREAGKRILILLAKNDTDIDPALLPEMLELLRGGEHGGQEPERVVGIVADGAHDFVRMKGRMLAGYIEEFWKDSRSMDWVY</sequence>
<dbReference type="GO" id="GO:0016020">
    <property type="term" value="C:membrane"/>
    <property type="evidence" value="ECO:0007669"/>
    <property type="project" value="TreeGrafter"/>
</dbReference>
<reference evidence="2" key="1">
    <citation type="submission" date="2015-10" db="EMBL/GenBank/DDBJ databases">
        <authorList>
            <person name="Regsiter A."/>
            <person name="william w."/>
        </authorList>
    </citation>
    <scope>NUCLEOTIDE SEQUENCE</scope>
    <source>
        <strain evidence="2">Montdore</strain>
    </source>
</reference>
<organism evidence="2 3">
    <name type="scientific">Tuber aestivum</name>
    <name type="common">summer truffle</name>
    <dbReference type="NCBI Taxonomy" id="59557"/>
    <lineage>
        <taxon>Eukaryota</taxon>
        <taxon>Fungi</taxon>
        <taxon>Dikarya</taxon>
        <taxon>Ascomycota</taxon>
        <taxon>Pezizomycotina</taxon>
        <taxon>Pezizomycetes</taxon>
        <taxon>Pezizales</taxon>
        <taxon>Tuberaceae</taxon>
        <taxon>Tuber</taxon>
    </lineage>
</organism>
<dbReference type="PANTHER" id="PTHR43798:SF33">
    <property type="entry name" value="HYDROLASE, PUTATIVE (AFU_ORTHOLOGUE AFUA_2G14860)-RELATED"/>
    <property type="match status" value="1"/>
</dbReference>
<keyword evidence="3" id="KW-1185">Reference proteome</keyword>
<name>A0A292PSK4_9PEZI</name>
<feature type="domain" description="AB hydrolase-1" evidence="1">
    <location>
        <begin position="101"/>
        <end position="263"/>
    </location>
</feature>
<dbReference type="GO" id="GO:0047372">
    <property type="term" value="F:monoacylglycerol lipase activity"/>
    <property type="evidence" value="ECO:0007669"/>
    <property type="project" value="TreeGrafter"/>
</dbReference>
<gene>
    <name evidence="2" type="ORF">GSTUAT00006323001</name>
</gene>
<evidence type="ECO:0000313" key="3">
    <source>
        <dbReference type="Proteomes" id="UP001412239"/>
    </source>
</evidence>